<comment type="caution">
    <text evidence="1">The sequence shown here is derived from an EMBL/GenBank/DDBJ whole genome shotgun (WGS) entry which is preliminary data.</text>
</comment>
<sequence>MEKIKQHFQILHFCSTLGSVSYIDKIIQFYARSLDKLNKGTYELFIELSCSDSDSISVIRAKNRVDCIYPNYL</sequence>
<evidence type="ECO:0000313" key="1">
    <source>
        <dbReference type="EMBL" id="EHO73201.1"/>
    </source>
</evidence>
<gene>
    <name evidence="1" type="ORF">HMPREF9944_00794</name>
</gene>
<protein>
    <submittedName>
        <fullName evidence="1">Uncharacterized protein</fullName>
    </submittedName>
</protein>
<accession>H1HKV0</accession>
<evidence type="ECO:0000313" key="2">
    <source>
        <dbReference type="Proteomes" id="UP000003167"/>
    </source>
</evidence>
<dbReference type="Proteomes" id="UP000003167">
    <property type="component" value="Unassembled WGS sequence"/>
</dbReference>
<organism evidence="1 2">
    <name type="scientific">Segatella maculosa OT 289</name>
    <dbReference type="NCBI Taxonomy" id="999422"/>
    <lineage>
        <taxon>Bacteria</taxon>
        <taxon>Pseudomonadati</taxon>
        <taxon>Bacteroidota</taxon>
        <taxon>Bacteroidia</taxon>
        <taxon>Bacteroidales</taxon>
        <taxon>Prevotellaceae</taxon>
        <taxon>Segatella</taxon>
    </lineage>
</organism>
<proteinExistence type="predicted"/>
<keyword evidence="2" id="KW-1185">Reference proteome</keyword>
<dbReference type="EMBL" id="AGEK01000016">
    <property type="protein sequence ID" value="EHO73201.1"/>
    <property type="molecule type" value="Genomic_DNA"/>
</dbReference>
<name>H1HKV0_9BACT</name>
<reference evidence="1 2" key="1">
    <citation type="submission" date="2011-12" db="EMBL/GenBank/DDBJ databases">
        <title>The Genome Sequence of Prevotella maculosa OT 289.</title>
        <authorList>
            <consortium name="The Broad Institute Genome Sequencing Platform"/>
            <person name="Earl A."/>
            <person name="Ward D."/>
            <person name="Feldgarden M."/>
            <person name="Gevers D."/>
            <person name="Izard J."/>
            <person name="Blanton J.M."/>
            <person name="Mathney J."/>
            <person name="Tanner A.C."/>
            <person name="Dewhirst F.E."/>
            <person name="Young S.K."/>
            <person name="Zeng Q."/>
            <person name="Gargeya S."/>
            <person name="Fitzgerald M."/>
            <person name="Haas B."/>
            <person name="Abouelleil A."/>
            <person name="Alvarado L."/>
            <person name="Arachchi H.M."/>
            <person name="Berlin A."/>
            <person name="Chapman S.B."/>
            <person name="Gearin G."/>
            <person name="Goldberg J."/>
            <person name="Griggs A."/>
            <person name="Gujja S."/>
            <person name="Hansen M."/>
            <person name="Heiman D."/>
            <person name="Howarth C."/>
            <person name="Larimer J."/>
            <person name="Lui A."/>
            <person name="MacDonald P.J.P."/>
            <person name="McCowen C."/>
            <person name="Montmayeur A."/>
            <person name="Murphy C."/>
            <person name="Neiman D."/>
            <person name="Pearson M."/>
            <person name="Priest M."/>
            <person name="Roberts A."/>
            <person name="Saif S."/>
            <person name="Shea T."/>
            <person name="Sisk P."/>
            <person name="Stolte C."/>
            <person name="Sykes S."/>
            <person name="Wortman J."/>
            <person name="Nusbaum C."/>
            <person name="Birren B."/>
        </authorList>
    </citation>
    <scope>NUCLEOTIDE SEQUENCE [LARGE SCALE GENOMIC DNA]</scope>
    <source>
        <strain evidence="1 2">OT 289</strain>
    </source>
</reference>
<dbReference type="AlphaFoldDB" id="H1HKV0"/>
<dbReference type="HOGENOM" id="CLU_2701705_0_0_10"/>